<dbReference type="EMBL" id="KC821624">
    <property type="protein sequence ID" value="AGO48924.1"/>
    <property type="molecule type" value="Genomic_DNA"/>
</dbReference>
<keyword evidence="3" id="KW-1185">Reference proteome</keyword>
<dbReference type="GeneID" id="16797503"/>
<sequence length="222" mass="24909">MSKINLNSFVQEDKEVVVFNNGTAGRVKGVTVSVSKKKPEDSANSPDFKIFTTDSNGGSVNLGIYYPTERTKDSEIKIRYNQMVSLLFALNPSLRDKALPEFENNRQGYDFLIQEIAKNSKASLINVFVSYGIRKKPETYLSFRAYNIFEAGNTSDETTRLKVVRKDNEYDDVMTRPEATNFDSQQELDPFSQNEIPQSPSAPVEGSADLGSKDTTDWSNLS</sequence>
<dbReference type="Proteomes" id="UP000014725">
    <property type="component" value="Segment"/>
</dbReference>
<gene>
    <name evidence="2" type="ORF">Phi14:2_gp046</name>
</gene>
<protein>
    <submittedName>
        <fullName evidence="2">Uncharacterized protein</fullName>
    </submittedName>
</protein>
<reference evidence="3" key="2">
    <citation type="submission" date="2013-03" db="EMBL/GenBank/DDBJ databases">
        <title>The Cellulophaga phages: a novel, diverse, and globally ubiquitous model system.</title>
        <authorList>
            <person name="Holmfeldt K."/>
            <person name="Solonenko N."/>
            <person name="Shah M."/>
            <person name="Corrier K."/>
            <person name="Riemann L."/>
            <person name="VerBerkmoes N.C."/>
            <person name="Sullivan M.B."/>
        </authorList>
    </citation>
    <scope>NUCLEOTIDE SEQUENCE [LARGE SCALE GENOMIC DNA]</scope>
</reference>
<evidence type="ECO:0000313" key="2">
    <source>
        <dbReference type="EMBL" id="AGO48924.1"/>
    </source>
</evidence>
<name>S0A011_9CAUD</name>
<evidence type="ECO:0000256" key="1">
    <source>
        <dbReference type="SAM" id="MobiDB-lite"/>
    </source>
</evidence>
<evidence type="ECO:0000313" key="3">
    <source>
        <dbReference type="Proteomes" id="UP000014725"/>
    </source>
</evidence>
<feature type="region of interest" description="Disordered" evidence="1">
    <location>
        <begin position="172"/>
        <end position="222"/>
    </location>
</feature>
<reference evidence="2 3" key="1">
    <citation type="journal article" date="2013" name="Proc. Natl. Acad. Sci. U.S.A.">
        <title>Twelve previously unknown phage genera are ubiquitous in global oceans.</title>
        <authorList>
            <person name="Holmfeldt K."/>
            <person name="Solonenko N."/>
            <person name="Shah M."/>
            <person name="Corrier K."/>
            <person name="Riemann L."/>
            <person name="Verberkmoes N.C."/>
            <person name="Sullivan M.B."/>
        </authorList>
    </citation>
    <scope>NUCLEOTIDE SEQUENCE [LARGE SCALE GENOMIC DNA]</scope>
    <source>
        <strain evidence="2">Phi14:2</strain>
    </source>
</reference>
<dbReference type="KEGG" id="vg:16797503"/>
<accession>S0A011</accession>
<proteinExistence type="predicted"/>
<feature type="compositionally biased region" description="Polar residues" evidence="1">
    <location>
        <begin position="181"/>
        <end position="201"/>
    </location>
</feature>
<organism evidence="2 3">
    <name type="scientific">Cellulophaga phage phi14:2</name>
    <dbReference type="NCBI Taxonomy" id="1327990"/>
    <lineage>
        <taxon>Viruses</taxon>
        <taxon>Duplodnaviria</taxon>
        <taxon>Heunggongvirae</taxon>
        <taxon>Uroviricota</taxon>
        <taxon>Caudoviricetes</taxon>
        <taxon>Crassvirales</taxon>
        <taxon>Steigviridae</taxon>
        <taxon>Asinivirinae</taxon>
        <taxon>Akihdevirus</taxon>
        <taxon>Akihdevirus balticus</taxon>
    </lineage>
</organism>